<dbReference type="RefSeq" id="WP_129455324.1">
    <property type="nucleotide sequence ID" value="NZ_JACXYX010000001.1"/>
</dbReference>
<evidence type="ECO:0000256" key="4">
    <source>
        <dbReference type="ARBA" id="ARBA00022692"/>
    </source>
</evidence>
<keyword evidence="10" id="KW-1185">Reference proteome</keyword>
<feature type="transmembrane region" description="Helical" evidence="7">
    <location>
        <begin position="245"/>
        <end position="263"/>
    </location>
</feature>
<dbReference type="SUPFAM" id="SSF161098">
    <property type="entry name" value="MetI-like"/>
    <property type="match status" value="1"/>
</dbReference>
<dbReference type="EMBL" id="SDWU01000011">
    <property type="protein sequence ID" value="RYC01558.1"/>
    <property type="molecule type" value="Genomic_DNA"/>
</dbReference>
<evidence type="ECO:0000313" key="10">
    <source>
        <dbReference type="Proteomes" id="UP000293291"/>
    </source>
</evidence>
<feature type="transmembrane region" description="Helical" evidence="7">
    <location>
        <begin position="74"/>
        <end position="96"/>
    </location>
</feature>
<dbReference type="InterPro" id="IPR010065">
    <property type="entry name" value="AA_ABC_transptr_permease_3TM"/>
</dbReference>
<name>A0A4Q2SES5_9ACTN</name>
<accession>A0A4Q2SES5</accession>
<dbReference type="GO" id="GO:0006865">
    <property type="term" value="P:amino acid transport"/>
    <property type="evidence" value="ECO:0007669"/>
    <property type="project" value="TreeGrafter"/>
</dbReference>
<dbReference type="InterPro" id="IPR035906">
    <property type="entry name" value="MetI-like_sf"/>
</dbReference>
<feature type="transmembrane region" description="Helical" evidence="7">
    <location>
        <begin position="17"/>
        <end position="40"/>
    </location>
</feature>
<dbReference type="Gene3D" id="1.10.3720.10">
    <property type="entry name" value="MetI-like"/>
    <property type="match status" value="1"/>
</dbReference>
<dbReference type="GO" id="GO:0022857">
    <property type="term" value="F:transmembrane transporter activity"/>
    <property type="evidence" value="ECO:0007669"/>
    <property type="project" value="InterPro"/>
</dbReference>
<evidence type="ECO:0000256" key="2">
    <source>
        <dbReference type="ARBA" id="ARBA00022448"/>
    </source>
</evidence>
<evidence type="ECO:0000256" key="3">
    <source>
        <dbReference type="ARBA" id="ARBA00022475"/>
    </source>
</evidence>
<dbReference type="PROSITE" id="PS50928">
    <property type="entry name" value="ABC_TM1"/>
    <property type="match status" value="1"/>
</dbReference>
<dbReference type="InterPro" id="IPR043429">
    <property type="entry name" value="ArtM/GltK/GlnP/TcyL/YhdX-like"/>
</dbReference>
<dbReference type="OrthoDB" id="4543034at2"/>
<comment type="similarity">
    <text evidence="7">Belongs to the binding-protein-dependent transport system permease family.</text>
</comment>
<dbReference type="Pfam" id="PF00528">
    <property type="entry name" value="BPD_transp_1"/>
    <property type="match status" value="1"/>
</dbReference>
<feature type="transmembrane region" description="Helical" evidence="7">
    <location>
        <begin position="146"/>
        <end position="166"/>
    </location>
</feature>
<dbReference type="InterPro" id="IPR000515">
    <property type="entry name" value="MetI-like"/>
</dbReference>
<dbReference type="PANTHER" id="PTHR30614:SF21">
    <property type="entry name" value="AMINO ACID ABC TRANSPORTER PERMEASE"/>
    <property type="match status" value="1"/>
</dbReference>
<sequence length="292" mass="31547">MSNVLYDEPGPKARRRAAIGTVVAAVILLGLTGLAVWRLADRGQFDSELWSPLINPSDDNFVLVWRLLAKGLQATLTAAVLAISLSLVIGTLLGVARMMLGRAGRIPVVAVIELFRGLPVIISIFYVYILVRSTGIDISFLPGSDGLWFLVIGLTLYNSVIIAEIVRAGVNSLPRGQSEAALAVGMTRWKSMKNVELPQAFRTMLPALISQLVVILKDTSLVAVLGLYTELLRRGNLISLNLDNPIQVLFVVGLIFIVINYALSKLAEYVERRLSTRGQSTGVRLNAGAAAA</sequence>
<dbReference type="AlphaFoldDB" id="A0A4Q2SES5"/>
<evidence type="ECO:0000256" key="5">
    <source>
        <dbReference type="ARBA" id="ARBA00022989"/>
    </source>
</evidence>
<comment type="caution">
    <text evidence="9">The sequence shown here is derived from an EMBL/GenBank/DDBJ whole genome shotgun (WGS) entry which is preliminary data.</text>
</comment>
<feature type="transmembrane region" description="Helical" evidence="7">
    <location>
        <begin position="108"/>
        <end position="131"/>
    </location>
</feature>
<dbReference type="GO" id="GO:0043190">
    <property type="term" value="C:ATP-binding cassette (ABC) transporter complex"/>
    <property type="evidence" value="ECO:0007669"/>
    <property type="project" value="InterPro"/>
</dbReference>
<gene>
    <name evidence="9" type="ORF">EUA07_11625</name>
</gene>
<keyword evidence="3" id="KW-1003">Cell membrane</keyword>
<keyword evidence="4 7" id="KW-0812">Transmembrane</keyword>
<dbReference type="Proteomes" id="UP000293291">
    <property type="component" value="Unassembled WGS sequence"/>
</dbReference>
<comment type="subcellular location">
    <subcellularLocation>
        <location evidence="1 7">Cell membrane</location>
        <topology evidence="1 7">Multi-pass membrane protein</topology>
    </subcellularLocation>
</comment>
<evidence type="ECO:0000256" key="6">
    <source>
        <dbReference type="ARBA" id="ARBA00023136"/>
    </source>
</evidence>
<dbReference type="PANTHER" id="PTHR30614">
    <property type="entry name" value="MEMBRANE COMPONENT OF AMINO ACID ABC TRANSPORTER"/>
    <property type="match status" value="1"/>
</dbReference>
<dbReference type="CDD" id="cd06261">
    <property type="entry name" value="TM_PBP2"/>
    <property type="match status" value="1"/>
</dbReference>
<evidence type="ECO:0000256" key="1">
    <source>
        <dbReference type="ARBA" id="ARBA00004651"/>
    </source>
</evidence>
<protein>
    <submittedName>
        <fullName evidence="9">Amino acid ABC transporter permease</fullName>
    </submittedName>
</protein>
<organism evidence="9 10">
    <name type="scientific">Nocardioides ganghwensis</name>
    <dbReference type="NCBI Taxonomy" id="252230"/>
    <lineage>
        <taxon>Bacteria</taxon>
        <taxon>Bacillati</taxon>
        <taxon>Actinomycetota</taxon>
        <taxon>Actinomycetes</taxon>
        <taxon>Propionibacteriales</taxon>
        <taxon>Nocardioidaceae</taxon>
        <taxon>Nocardioides</taxon>
    </lineage>
</organism>
<evidence type="ECO:0000256" key="7">
    <source>
        <dbReference type="RuleBase" id="RU363032"/>
    </source>
</evidence>
<evidence type="ECO:0000259" key="8">
    <source>
        <dbReference type="PROSITE" id="PS50928"/>
    </source>
</evidence>
<keyword evidence="2 7" id="KW-0813">Transport</keyword>
<proteinExistence type="inferred from homology"/>
<keyword evidence="5 7" id="KW-1133">Transmembrane helix</keyword>
<feature type="transmembrane region" description="Helical" evidence="7">
    <location>
        <begin position="200"/>
        <end position="225"/>
    </location>
</feature>
<feature type="domain" description="ABC transmembrane type-1" evidence="8">
    <location>
        <begin position="72"/>
        <end position="267"/>
    </location>
</feature>
<dbReference type="NCBIfam" id="TIGR01726">
    <property type="entry name" value="HEQRo_perm_3TM"/>
    <property type="match status" value="1"/>
</dbReference>
<evidence type="ECO:0000313" key="9">
    <source>
        <dbReference type="EMBL" id="RYC01558.1"/>
    </source>
</evidence>
<reference evidence="9 10" key="1">
    <citation type="submission" date="2019-01" db="EMBL/GenBank/DDBJ databases">
        <title>Novel species of Nocardioides.</title>
        <authorList>
            <person name="Liu Q."/>
            <person name="Xin Y.-H."/>
        </authorList>
    </citation>
    <scope>NUCLEOTIDE SEQUENCE [LARGE SCALE GENOMIC DNA]</scope>
    <source>
        <strain evidence="9 10">CGMCC 4.6875</strain>
    </source>
</reference>
<keyword evidence="6 7" id="KW-0472">Membrane</keyword>